<dbReference type="InterPro" id="IPR043132">
    <property type="entry name" value="BCAT-like_C"/>
</dbReference>
<dbReference type="Pfam" id="PF01063">
    <property type="entry name" value="Aminotran_4"/>
    <property type="match status" value="1"/>
</dbReference>
<dbReference type="Gene3D" id="3.30.470.10">
    <property type="match status" value="1"/>
</dbReference>
<dbReference type="GO" id="GO:0005829">
    <property type="term" value="C:cytosol"/>
    <property type="evidence" value="ECO:0007669"/>
    <property type="project" value="TreeGrafter"/>
</dbReference>
<keyword evidence="2" id="KW-0808">Transferase</keyword>
<dbReference type="PANTHER" id="PTHR42743:SF11">
    <property type="entry name" value="AMINODEOXYCHORISMATE LYASE"/>
    <property type="match status" value="1"/>
</dbReference>
<keyword evidence="2" id="KW-0032">Aminotransferase</keyword>
<dbReference type="EMBL" id="CP015515">
    <property type="protein sequence ID" value="AND16237.1"/>
    <property type="molecule type" value="Genomic_DNA"/>
</dbReference>
<gene>
    <name evidence="2" type="ORF">A6122_1089</name>
</gene>
<dbReference type="SUPFAM" id="SSF56752">
    <property type="entry name" value="D-aminoacid aminotransferase-like PLP-dependent enzymes"/>
    <property type="match status" value="1"/>
</dbReference>
<dbReference type="PATRIC" id="fig|33888.3.peg.1199"/>
<dbReference type="InterPro" id="IPR050571">
    <property type="entry name" value="Class-IV_PLP-Dep_Aminotrnsfr"/>
</dbReference>
<dbReference type="AlphaFoldDB" id="A0A160KS69"/>
<evidence type="ECO:0000313" key="2">
    <source>
        <dbReference type="EMBL" id="AND16237.1"/>
    </source>
</evidence>
<dbReference type="GO" id="GO:0046394">
    <property type="term" value="P:carboxylic acid biosynthetic process"/>
    <property type="evidence" value="ECO:0007669"/>
    <property type="project" value="UniProtKB-ARBA"/>
</dbReference>
<reference evidence="2 3" key="1">
    <citation type="submission" date="2016-05" db="EMBL/GenBank/DDBJ databases">
        <title>Complete genome sequence of Rathayibacter tritici NCPPB 1953.</title>
        <authorList>
            <person name="Park J."/>
            <person name="Lee H.-H."/>
            <person name="Lee S.-W."/>
            <person name="Seo Y.-S."/>
        </authorList>
    </citation>
    <scope>NUCLEOTIDE SEQUENCE [LARGE SCALE GENOMIC DNA]</scope>
    <source>
        <strain evidence="2 3">NCPPB 1953</strain>
    </source>
</reference>
<organism evidence="2 3">
    <name type="scientific">Rathayibacter tritici</name>
    <dbReference type="NCBI Taxonomy" id="33888"/>
    <lineage>
        <taxon>Bacteria</taxon>
        <taxon>Bacillati</taxon>
        <taxon>Actinomycetota</taxon>
        <taxon>Actinomycetes</taxon>
        <taxon>Micrococcales</taxon>
        <taxon>Microbacteriaceae</taxon>
        <taxon>Rathayibacter</taxon>
    </lineage>
</organism>
<protein>
    <submittedName>
        <fullName evidence="2">Branched chain amino acid aminotransferase</fullName>
    </submittedName>
</protein>
<dbReference type="InterPro" id="IPR001544">
    <property type="entry name" value="Aminotrans_IV"/>
</dbReference>
<dbReference type="Gene3D" id="3.20.10.10">
    <property type="entry name" value="D-amino Acid Aminotransferase, subunit A, domain 2"/>
    <property type="match status" value="1"/>
</dbReference>
<dbReference type="KEGG" id="rtn:A6122_1089"/>
<dbReference type="OrthoDB" id="3199344at2"/>
<dbReference type="RefSeq" id="WP_068252592.1">
    <property type="nucleotide sequence ID" value="NZ_CP015515.1"/>
</dbReference>
<name>A0A160KS69_9MICO</name>
<dbReference type="STRING" id="33888.A6122_1089"/>
<dbReference type="InterPro" id="IPR036038">
    <property type="entry name" value="Aminotransferase-like"/>
</dbReference>
<accession>A0A160KS69</accession>
<evidence type="ECO:0000313" key="3">
    <source>
        <dbReference type="Proteomes" id="UP000077071"/>
    </source>
</evidence>
<dbReference type="GO" id="GO:0008483">
    <property type="term" value="F:transaminase activity"/>
    <property type="evidence" value="ECO:0007669"/>
    <property type="project" value="UniProtKB-KW"/>
</dbReference>
<dbReference type="InterPro" id="IPR043131">
    <property type="entry name" value="BCAT-like_N"/>
</dbReference>
<dbReference type="Proteomes" id="UP000077071">
    <property type="component" value="Chromosome"/>
</dbReference>
<comment type="similarity">
    <text evidence="1">Belongs to the class-IV pyridoxal-phosphate-dependent aminotransferase family.</text>
</comment>
<dbReference type="PANTHER" id="PTHR42743">
    <property type="entry name" value="AMINO-ACID AMINOTRANSFERASE"/>
    <property type="match status" value="1"/>
</dbReference>
<evidence type="ECO:0000256" key="1">
    <source>
        <dbReference type="ARBA" id="ARBA00009320"/>
    </source>
</evidence>
<sequence>MPADTLVVLNRPSLAADPHSPGGPAYRVDAGGSGDLDVTDLGFTRGDGVFETINLVDGRLQALDAHLDRFERSARMLDLPQPDRAAWVEAIAAAVAAHPRVAEAMLKTILTRGVEGGGRPTGVVFVQTSPDFGPARRDGVRVVLLDRGLRSDVQETSPWLLAGAKTLSYAVNRAASREAARRGADDAVFVSSDGYLLEGPSANLVLLATGELVTPPPSLGLLPGTTQADLFALAPGLGLGTAVRPLRAGDLEAADAAWLVSSARNAAPIRAVDGVDRRVDPDLSARINAALLAR</sequence>
<keyword evidence="3" id="KW-1185">Reference proteome</keyword>
<proteinExistence type="inferred from homology"/>